<keyword evidence="1" id="KW-0472">Membrane</keyword>
<dbReference type="Proteomes" id="UP000238563">
    <property type="component" value="Unassembled WGS sequence"/>
</dbReference>
<organism evidence="3 4">
    <name type="scientific">Phyllobacterium myrsinacearum</name>
    <dbReference type="NCBI Taxonomy" id="28101"/>
    <lineage>
        <taxon>Bacteria</taxon>
        <taxon>Pseudomonadati</taxon>
        <taxon>Pseudomonadota</taxon>
        <taxon>Alphaproteobacteria</taxon>
        <taxon>Hyphomicrobiales</taxon>
        <taxon>Phyllobacteriaceae</taxon>
        <taxon>Phyllobacterium</taxon>
    </lineage>
</organism>
<feature type="domain" description="DUF2157" evidence="2">
    <location>
        <begin position="13"/>
        <end position="151"/>
    </location>
</feature>
<keyword evidence="4" id="KW-1185">Reference proteome</keyword>
<feature type="transmembrane region" description="Helical" evidence="1">
    <location>
        <begin position="223"/>
        <end position="242"/>
    </location>
</feature>
<gene>
    <name evidence="3" type="ORF">C5750_04365</name>
</gene>
<dbReference type="AlphaFoldDB" id="A0A2S9JYP9"/>
<feature type="transmembrane region" description="Helical" evidence="1">
    <location>
        <begin position="39"/>
        <end position="65"/>
    </location>
</feature>
<evidence type="ECO:0000259" key="2">
    <source>
        <dbReference type="Pfam" id="PF09925"/>
    </source>
</evidence>
<keyword evidence="1" id="KW-0812">Transmembrane</keyword>
<feature type="transmembrane region" description="Helical" evidence="1">
    <location>
        <begin position="151"/>
        <end position="169"/>
    </location>
</feature>
<evidence type="ECO:0000256" key="1">
    <source>
        <dbReference type="SAM" id="Phobius"/>
    </source>
</evidence>
<keyword evidence="1" id="KW-1133">Transmembrane helix</keyword>
<dbReference type="EMBL" id="PVBT01000001">
    <property type="protein sequence ID" value="PRD58362.1"/>
    <property type="molecule type" value="Genomic_DNA"/>
</dbReference>
<dbReference type="Pfam" id="PF09925">
    <property type="entry name" value="DUF2157"/>
    <property type="match status" value="1"/>
</dbReference>
<name>A0A2S9JYP9_9HYPH</name>
<dbReference type="RefSeq" id="WP_105732602.1">
    <property type="nucleotide sequence ID" value="NZ_PVBT01000001.1"/>
</dbReference>
<feature type="transmembrane region" description="Helical" evidence="1">
    <location>
        <begin position="331"/>
        <end position="353"/>
    </location>
</feature>
<evidence type="ECO:0000313" key="3">
    <source>
        <dbReference type="EMBL" id="PRD58362.1"/>
    </source>
</evidence>
<feature type="transmembrane region" description="Helical" evidence="1">
    <location>
        <begin position="102"/>
        <end position="122"/>
    </location>
</feature>
<feature type="transmembrane region" description="Helical" evidence="1">
    <location>
        <begin position="71"/>
        <end position="90"/>
    </location>
</feature>
<feature type="transmembrane region" description="Helical" evidence="1">
    <location>
        <begin position="199"/>
        <end position="217"/>
    </location>
</feature>
<proteinExistence type="predicted"/>
<feature type="transmembrane region" description="Helical" evidence="1">
    <location>
        <begin position="284"/>
        <end position="300"/>
    </location>
</feature>
<protein>
    <submittedName>
        <fullName evidence="3">DUF2157 domain-containing protein</fullName>
    </submittedName>
</protein>
<sequence length="370" mass="39690">MIVGFTLRKHIARWQRDGLIDDATAERLRKDIAGQGPGFGLGNVLAILGVILLGAALLSLIAANWEAMPRLVRVGLIFAVLWCGYLGGAWRANKGDAIFSEALYLLGAIAFGAGIALVGQMYHLSGDVASAALLWAGGTVVAALLLRSSTLVSTSIVIAGFYLVASLEPETASRLSYIWIVPVFAVIAAGLIWYTGAQVARHFLAVLVLAFVCIVHFDRDVTVVLWMTLIAGLGLFLLDALYPDILDRATGWSIGLGAYGFLAVQMVLLIFQFNDHIFARTRDVMTGIVILAVAIAGLALSGHRNLAIRWSAYGLFSLEVLYIAFETIGTMIGTAGFFLTVGVLVLLLAVFVIRMERRLHKKSLVKGAAS</sequence>
<dbReference type="OrthoDB" id="7353197at2"/>
<comment type="caution">
    <text evidence="3">The sequence shown here is derived from an EMBL/GenBank/DDBJ whole genome shotgun (WGS) entry which is preliminary data.</text>
</comment>
<evidence type="ECO:0000313" key="4">
    <source>
        <dbReference type="Proteomes" id="UP000238563"/>
    </source>
</evidence>
<reference evidence="3 4" key="1">
    <citation type="submission" date="2018-02" db="EMBL/GenBank/DDBJ databases">
        <title>The draft genome of Phyllobacterium myrsinacearum DSM5892.</title>
        <authorList>
            <person name="Li L."/>
            <person name="Liu L."/>
            <person name="Zhang X."/>
            <person name="Wang T."/>
        </authorList>
    </citation>
    <scope>NUCLEOTIDE SEQUENCE [LARGE SCALE GENOMIC DNA]</scope>
    <source>
        <strain evidence="3 4">DSM 5892</strain>
    </source>
</reference>
<feature type="transmembrane region" description="Helical" evidence="1">
    <location>
        <begin position="254"/>
        <end position="272"/>
    </location>
</feature>
<dbReference type="InterPro" id="IPR018677">
    <property type="entry name" value="DUF2157"/>
</dbReference>
<accession>A0A2S9JYP9</accession>
<feature type="transmembrane region" description="Helical" evidence="1">
    <location>
        <begin position="175"/>
        <end position="194"/>
    </location>
</feature>